<feature type="domain" description="Polysaccharide chain length determinant N-terminal" evidence="8">
    <location>
        <begin position="9"/>
        <end position="93"/>
    </location>
</feature>
<organism evidence="9 10">
    <name type="scientific">Planococcus donghaensis</name>
    <dbReference type="NCBI Taxonomy" id="414778"/>
    <lineage>
        <taxon>Bacteria</taxon>
        <taxon>Bacillati</taxon>
        <taxon>Bacillota</taxon>
        <taxon>Bacilli</taxon>
        <taxon>Bacillales</taxon>
        <taxon>Caryophanaceae</taxon>
        <taxon>Planococcus</taxon>
    </lineage>
</organism>
<evidence type="ECO:0000256" key="6">
    <source>
        <dbReference type="ARBA" id="ARBA00023136"/>
    </source>
</evidence>
<evidence type="ECO:0000259" key="8">
    <source>
        <dbReference type="Pfam" id="PF02706"/>
    </source>
</evidence>
<reference evidence="9" key="1">
    <citation type="submission" date="2016-10" db="EMBL/GenBank/DDBJ databases">
        <authorList>
            <person name="See-Too W.S."/>
        </authorList>
    </citation>
    <scope>NUCLEOTIDE SEQUENCE</scope>
    <source>
        <strain evidence="9">DSM 22276</strain>
    </source>
</reference>
<dbReference type="STRING" id="414778.BCM40_04405"/>
<evidence type="ECO:0000256" key="3">
    <source>
        <dbReference type="ARBA" id="ARBA00022475"/>
    </source>
</evidence>
<comment type="similarity">
    <text evidence="2">Belongs to the CpsC/CapA family.</text>
</comment>
<dbReference type="EMBL" id="CP016543">
    <property type="protein sequence ID" value="ANU22643.1"/>
    <property type="molecule type" value="Genomic_DNA"/>
</dbReference>
<keyword evidence="3" id="KW-1003">Cell membrane</keyword>
<dbReference type="Pfam" id="PF02706">
    <property type="entry name" value="Wzz"/>
    <property type="match status" value="1"/>
</dbReference>
<dbReference type="InterPro" id="IPR050445">
    <property type="entry name" value="Bact_polysacc_biosynth/exp"/>
</dbReference>
<dbReference type="AlphaFoldDB" id="A0A1C7EF24"/>
<dbReference type="PANTHER" id="PTHR32309:SF13">
    <property type="entry name" value="FERRIC ENTEROBACTIN TRANSPORT PROTEIN FEPE"/>
    <property type="match status" value="1"/>
</dbReference>
<evidence type="ECO:0000313" key="10">
    <source>
        <dbReference type="Proteomes" id="UP000092495"/>
    </source>
</evidence>
<proteinExistence type="inferred from homology"/>
<feature type="transmembrane region" description="Helical" evidence="7">
    <location>
        <begin position="20"/>
        <end position="40"/>
    </location>
</feature>
<dbReference type="GO" id="GO:0005886">
    <property type="term" value="C:plasma membrane"/>
    <property type="evidence" value="ECO:0007669"/>
    <property type="project" value="UniProtKB-SubCell"/>
</dbReference>
<protein>
    <submittedName>
        <fullName evidence="9">Capsule biosynthesis protein CapA</fullName>
    </submittedName>
</protein>
<keyword evidence="6 7" id="KW-0472">Membrane</keyword>
<evidence type="ECO:0000256" key="1">
    <source>
        <dbReference type="ARBA" id="ARBA00004651"/>
    </source>
</evidence>
<keyword evidence="10" id="KW-1185">Reference proteome</keyword>
<evidence type="ECO:0000256" key="5">
    <source>
        <dbReference type="ARBA" id="ARBA00022989"/>
    </source>
</evidence>
<accession>A0A1C7EF24</accession>
<evidence type="ECO:0000313" key="9">
    <source>
        <dbReference type="EMBL" id="ANU22643.1"/>
    </source>
</evidence>
<dbReference type="Proteomes" id="UP000092495">
    <property type="component" value="Chromosome"/>
</dbReference>
<evidence type="ECO:0000256" key="7">
    <source>
        <dbReference type="SAM" id="Phobius"/>
    </source>
</evidence>
<keyword evidence="4 7" id="KW-0812">Transmembrane</keyword>
<dbReference type="OrthoDB" id="2452461at2"/>
<name>A0A1C7EF24_9BACL</name>
<gene>
    <name evidence="9" type="ORF">BCM40_04405</name>
</gene>
<dbReference type="GO" id="GO:0004713">
    <property type="term" value="F:protein tyrosine kinase activity"/>
    <property type="evidence" value="ECO:0007669"/>
    <property type="project" value="TreeGrafter"/>
</dbReference>
<comment type="subcellular location">
    <subcellularLocation>
        <location evidence="1">Cell membrane</location>
        <topology evidence="1">Multi-pass membrane protein</topology>
    </subcellularLocation>
</comment>
<keyword evidence="5 7" id="KW-1133">Transmembrane helix</keyword>
<feature type="transmembrane region" description="Helical" evidence="7">
    <location>
        <begin position="173"/>
        <end position="198"/>
    </location>
</feature>
<evidence type="ECO:0000256" key="4">
    <source>
        <dbReference type="ARBA" id="ARBA00022692"/>
    </source>
</evidence>
<sequence length="220" mass="24758">MSDLKVMKQLLAGYKKRISFVISLTFCLMLTTLFIFVFFVKPEYQSTSQLLIGDVSTTSQLEIENQQVDFRVTEAYATFLKSPEVLEKVREKLNLSTSIADLRKQVHVSYTNNSPVLTVTTFSQNKHESSNIANTLATVFEQEVKTSLQVANVNVISLASAEGESREPSQSAIILYTLIGTLIGFIFSILLMLGISVVKNVTSRDREIEEREQQLQTVFK</sequence>
<dbReference type="InterPro" id="IPR003856">
    <property type="entry name" value="LPS_length_determ_N"/>
</dbReference>
<evidence type="ECO:0000256" key="2">
    <source>
        <dbReference type="ARBA" id="ARBA00006683"/>
    </source>
</evidence>
<dbReference type="KEGG" id="pdg:BCM40_04405"/>
<dbReference type="RefSeq" id="WP_065525746.1">
    <property type="nucleotide sequence ID" value="NZ_CP016543.2"/>
</dbReference>
<dbReference type="PANTHER" id="PTHR32309">
    <property type="entry name" value="TYROSINE-PROTEIN KINASE"/>
    <property type="match status" value="1"/>
</dbReference>